<dbReference type="PROSITE" id="PS51677">
    <property type="entry name" value="NODB"/>
    <property type="match status" value="1"/>
</dbReference>
<dbReference type="CDD" id="cd10918">
    <property type="entry name" value="CE4_NodB_like_5s_6s"/>
    <property type="match status" value="1"/>
</dbReference>
<dbReference type="InterPro" id="IPR002509">
    <property type="entry name" value="NODB_dom"/>
</dbReference>
<gene>
    <name evidence="4" type="ORF">EPA86_13950</name>
</gene>
<dbReference type="PANTHER" id="PTHR34216">
    <property type="match status" value="1"/>
</dbReference>
<organism evidence="4 5">
    <name type="scientific">Litorilituus lipolyticus</name>
    <dbReference type="NCBI Taxonomy" id="2491017"/>
    <lineage>
        <taxon>Bacteria</taxon>
        <taxon>Pseudomonadati</taxon>
        <taxon>Pseudomonadota</taxon>
        <taxon>Gammaproteobacteria</taxon>
        <taxon>Alteromonadales</taxon>
        <taxon>Colwelliaceae</taxon>
        <taxon>Litorilituus</taxon>
    </lineage>
</organism>
<proteinExistence type="predicted"/>
<dbReference type="Gene3D" id="3.20.20.370">
    <property type="entry name" value="Glycoside hydrolase/deacetylase"/>
    <property type="match status" value="1"/>
</dbReference>
<dbReference type="GO" id="GO:0016810">
    <property type="term" value="F:hydrolase activity, acting on carbon-nitrogen (but not peptide) bonds"/>
    <property type="evidence" value="ECO:0007669"/>
    <property type="project" value="InterPro"/>
</dbReference>
<comment type="caution">
    <text evidence="4">The sequence shown here is derived from an EMBL/GenBank/DDBJ whole genome shotgun (WGS) entry which is preliminary data.</text>
</comment>
<evidence type="ECO:0000313" key="4">
    <source>
        <dbReference type="EMBL" id="TPH13292.1"/>
    </source>
</evidence>
<feature type="domain" description="NodB homology" evidence="3">
    <location>
        <begin position="98"/>
        <end position="338"/>
    </location>
</feature>
<reference evidence="4 5" key="1">
    <citation type="submission" date="2019-01" db="EMBL/GenBank/DDBJ databases">
        <title>Litorilituus lipolytica sp. nov., isolated from intertidal sand of the Yellow Sea in China.</title>
        <authorList>
            <person name="Liu A."/>
        </authorList>
    </citation>
    <scope>NUCLEOTIDE SEQUENCE [LARGE SCALE GENOMIC DNA]</scope>
    <source>
        <strain evidence="4 5">RZ04</strain>
    </source>
</reference>
<dbReference type="InterPro" id="IPR011330">
    <property type="entry name" value="Glyco_hydro/deAcase_b/a-brl"/>
</dbReference>
<dbReference type="PANTHER" id="PTHR34216:SF3">
    <property type="entry name" value="POLY-BETA-1,6-N-ACETYL-D-GLUCOSAMINE N-DEACETYLASE"/>
    <property type="match status" value="1"/>
</dbReference>
<name>A0A502KNY8_9GAMM</name>
<dbReference type="EMBL" id="SAWY01000036">
    <property type="protein sequence ID" value="TPH13292.1"/>
    <property type="molecule type" value="Genomic_DNA"/>
</dbReference>
<dbReference type="Proteomes" id="UP000315303">
    <property type="component" value="Unassembled WGS sequence"/>
</dbReference>
<protein>
    <submittedName>
        <fullName evidence="4">Polysaccharide deacetylase family protein</fullName>
    </submittedName>
</protein>
<dbReference type="AlphaFoldDB" id="A0A502KNY8"/>
<sequence>MITDYAVQFNHKLNIGVATIVFNWIIRKCASHWSYDGKITKLNILTYHRVGESYSAKNPKSIYWDLFKQQIKWLNKYFTVLPLPLALELQARNELPPRAVCITIDDGYRDSYDFIYKTLLDEGITGAFFISTQGLIKGGLWDEEIYAAIFNAPDEVTELYLQGKLFDISSFEKRVDVRYQLVESTKYLPLKQREAAVESIKQQTQFNKTIDKFLSAEQIKEMHASGMTIGAHTHSHPILNKESNSVALLEIKQSKEILENIIEQQVEFFAYPNGKYEQDFNAQHVEMVKSLGFKAAFSTDWGILSDQKSEGYKIKRFTPWDETELRFALRLALNYRKK</sequence>
<keyword evidence="2" id="KW-0732">Signal</keyword>
<comment type="subcellular location">
    <subcellularLocation>
        <location evidence="1">Secreted</location>
    </subcellularLocation>
</comment>
<evidence type="ECO:0000313" key="5">
    <source>
        <dbReference type="Proteomes" id="UP000315303"/>
    </source>
</evidence>
<keyword evidence="5" id="KW-1185">Reference proteome</keyword>
<dbReference type="SUPFAM" id="SSF88713">
    <property type="entry name" value="Glycoside hydrolase/deacetylase"/>
    <property type="match status" value="1"/>
</dbReference>
<accession>A0A502KNY8</accession>
<dbReference type="OrthoDB" id="9814639at2"/>
<evidence type="ECO:0000256" key="1">
    <source>
        <dbReference type="ARBA" id="ARBA00004613"/>
    </source>
</evidence>
<evidence type="ECO:0000259" key="3">
    <source>
        <dbReference type="PROSITE" id="PS51677"/>
    </source>
</evidence>
<dbReference type="Pfam" id="PF01522">
    <property type="entry name" value="Polysacc_deac_1"/>
    <property type="match status" value="1"/>
</dbReference>
<dbReference type="GO" id="GO:0005975">
    <property type="term" value="P:carbohydrate metabolic process"/>
    <property type="evidence" value="ECO:0007669"/>
    <property type="project" value="InterPro"/>
</dbReference>
<dbReference type="InterPro" id="IPR051398">
    <property type="entry name" value="Polysacch_Deacetylase"/>
</dbReference>
<evidence type="ECO:0000256" key="2">
    <source>
        <dbReference type="ARBA" id="ARBA00022729"/>
    </source>
</evidence>
<dbReference type="GO" id="GO:0005576">
    <property type="term" value="C:extracellular region"/>
    <property type="evidence" value="ECO:0007669"/>
    <property type="project" value="UniProtKB-SubCell"/>
</dbReference>